<keyword evidence="2" id="KW-1185">Reference proteome</keyword>
<evidence type="ECO:0000313" key="2">
    <source>
        <dbReference type="Proteomes" id="UP001064048"/>
    </source>
</evidence>
<organism evidence="1 2">
    <name type="scientific">Choristoneura fumiferana</name>
    <name type="common">Spruce budworm moth</name>
    <name type="synonym">Archips fumiferana</name>
    <dbReference type="NCBI Taxonomy" id="7141"/>
    <lineage>
        <taxon>Eukaryota</taxon>
        <taxon>Metazoa</taxon>
        <taxon>Ecdysozoa</taxon>
        <taxon>Arthropoda</taxon>
        <taxon>Hexapoda</taxon>
        <taxon>Insecta</taxon>
        <taxon>Pterygota</taxon>
        <taxon>Neoptera</taxon>
        <taxon>Endopterygota</taxon>
        <taxon>Lepidoptera</taxon>
        <taxon>Glossata</taxon>
        <taxon>Ditrysia</taxon>
        <taxon>Tortricoidea</taxon>
        <taxon>Tortricidae</taxon>
        <taxon>Tortricinae</taxon>
        <taxon>Choristoneura</taxon>
    </lineage>
</organism>
<reference evidence="1 2" key="1">
    <citation type="journal article" date="2022" name="Genome Biol. Evol.">
        <title>The Spruce Budworm Genome: Reconstructing the Evolutionary History of Antifreeze Proteins.</title>
        <authorList>
            <person name="Beliveau C."/>
            <person name="Gagne P."/>
            <person name="Picq S."/>
            <person name="Vernygora O."/>
            <person name="Keeling C.I."/>
            <person name="Pinkney K."/>
            <person name="Doucet D."/>
            <person name="Wen F."/>
            <person name="Johnston J.S."/>
            <person name="Maaroufi H."/>
            <person name="Boyle B."/>
            <person name="Laroche J."/>
            <person name="Dewar K."/>
            <person name="Juretic N."/>
            <person name="Blackburn G."/>
            <person name="Nisole A."/>
            <person name="Brunet B."/>
            <person name="Brandao M."/>
            <person name="Lumley L."/>
            <person name="Duan J."/>
            <person name="Quan G."/>
            <person name="Lucarotti C.J."/>
            <person name="Roe A.D."/>
            <person name="Sperling F.A.H."/>
            <person name="Levesque R.C."/>
            <person name="Cusson M."/>
        </authorList>
    </citation>
    <scope>NUCLEOTIDE SEQUENCE [LARGE SCALE GENOMIC DNA]</scope>
    <source>
        <strain evidence="1">Glfc:IPQL:Cfum</strain>
    </source>
</reference>
<protein>
    <submittedName>
        <fullName evidence="1">Uncharacterized protein</fullName>
    </submittedName>
</protein>
<proteinExistence type="predicted"/>
<comment type="caution">
    <text evidence="1">The sequence shown here is derived from an EMBL/GenBank/DDBJ whole genome shotgun (WGS) entry which is preliminary data.</text>
</comment>
<accession>A0ACC0KHX6</accession>
<gene>
    <name evidence="1" type="ORF">MSG28_004061</name>
</gene>
<name>A0ACC0KHX6_CHOFU</name>
<dbReference type="Proteomes" id="UP001064048">
    <property type="component" value="Chromosome 6"/>
</dbReference>
<sequence length="406" mass="44703">MAEVLSKMLYLKRNSSFAMFVIIGLLFVAVHVGAQENQALSPAAPTNALPLPFMDLFTGASNYYPDETRKTYSEPGYSYHVSCPKSDSLSSFASVLGSAAKIMMSAAVIVFLKVAVGKLMLLPITVMLLAKVGFKAVLLWPMLSKMIKYFKKKKKKGQKSRMITDCSERVACVIQRSSRTGWASHLGAAATFSLINDVDGDAPLARVLLSVLAGDKVAQLKVPQKLPEQRNVRQLQPSPPRVQMDTSSVSKNINAEINEVIEALNQLTESRAGDHQESRAAERDDYGNPYSRPLVYDNPSSAHNGPLVPEKYPPGQQEQEYASQPKLSLLKSDLLAKPVASRAAFKVGGLIELVRREARRRAAAQRSGAARRRYAARTGLTSPRAAGRRTPRHFGLATDRRRRRHL</sequence>
<dbReference type="EMBL" id="CM046106">
    <property type="protein sequence ID" value="KAI8435845.1"/>
    <property type="molecule type" value="Genomic_DNA"/>
</dbReference>
<evidence type="ECO:0000313" key="1">
    <source>
        <dbReference type="EMBL" id="KAI8435845.1"/>
    </source>
</evidence>